<organism evidence="2 3">
    <name type="scientific">Ceratitis capitata</name>
    <name type="common">Mediterranean fruit fly</name>
    <name type="synonym">Tephritis capitata</name>
    <dbReference type="NCBI Taxonomy" id="7213"/>
    <lineage>
        <taxon>Eukaryota</taxon>
        <taxon>Metazoa</taxon>
        <taxon>Ecdysozoa</taxon>
        <taxon>Arthropoda</taxon>
        <taxon>Hexapoda</taxon>
        <taxon>Insecta</taxon>
        <taxon>Pterygota</taxon>
        <taxon>Neoptera</taxon>
        <taxon>Endopterygota</taxon>
        <taxon>Diptera</taxon>
        <taxon>Brachycera</taxon>
        <taxon>Muscomorpha</taxon>
        <taxon>Tephritoidea</taxon>
        <taxon>Tephritidae</taxon>
        <taxon>Ceratitis</taxon>
        <taxon>Ceratitis</taxon>
    </lineage>
</organism>
<keyword evidence="1" id="KW-1133">Transmembrane helix</keyword>
<dbReference type="AlphaFoldDB" id="A0A811U993"/>
<keyword evidence="1" id="KW-0812">Transmembrane</keyword>
<feature type="transmembrane region" description="Helical" evidence="1">
    <location>
        <begin position="20"/>
        <end position="43"/>
    </location>
</feature>
<keyword evidence="1" id="KW-0472">Membrane</keyword>
<accession>A0A811U993</accession>
<comment type="caution">
    <text evidence="2">The sequence shown here is derived from an EMBL/GenBank/DDBJ whole genome shotgun (WGS) entry which is preliminary data.</text>
</comment>
<evidence type="ECO:0000256" key="1">
    <source>
        <dbReference type="SAM" id="Phobius"/>
    </source>
</evidence>
<evidence type="ECO:0000313" key="3">
    <source>
        <dbReference type="Proteomes" id="UP000606786"/>
    </source>
</evidence>
<name>A0A811U993_CERCA</name>
<reference evidence="2" key="1">
    <citation type="submission" date="2020-11" db="EMBL/GenBank/DDBJ databases">
        <authorList>
            <person name="Whitehead M."/>
        </authorList>
    </citation>
    <scope>NUCLEOTIDE SEQUENCE</scope>
    <source>
        <strain evidence="2">EGII</strain>
    </source>
</reference>
<dbReference type="Proteomes" id="UP000606786">
    <property type="component" value="Unassembled WGS sequence"/>
</dbReference>
<evidence type="ECO:0000313" key="2">
    <source>
        <dbReference type="EMBL" id="CAD6995401.1"/>
    </source>
</evidence>
<keyword evidence="3" id="KW-1185">Reference proteome</keyword>
<proteinExistence type="predicted"/>
<protein>
    <submittedName>
        <fullName evidence="2">(Mediterranean fruit fly) hypothetical protein</fullName>
    </submittedName>
</protein>
<gene>
    <name evidence="2" type="ORF">CCAP1982_LOCUS4119</name>
</gene>
<sequence>MTMLQMVYLLGQTDGYVSGLLLEFVSLVFFYGCSFVCIFLSGFSGFKALSPPNETGK</sequence>
<dbReference type="EMBL" id="CAJHJT010000001">
    <property type="protein sequence ID" value="CAD6995401.1"/>
    <property type="molecule type" value="Genomic_DNA"/>
</dbReference>
<feature type="non-terminal residue" evidence="2">
    <location>
        <position position="57"/>
    </location>
</feature>